<dbReference type="EMBL" id="CAXDID020000620">
    <property type="protein sequence ID" value="CAL6106893.1"/>
    <property type="molecule type" value="Genomic_DNA"/>
</dbReference>
<sequence>MSHSKISLLLGKNAHRTLNIFNIKLNLSRPQTLKRSSTPVMAASQYQRMAITMFKAQANQFLLTNQNDWPLEMFPRNRQSVMILIPHVLMLIVHQPNETCQCLFYLFRVSKIWTSLITIQTTPKFSLSILVLTRVLLTSCSKMLLILKLQIKSTMFSVKTLLFQTQGRTVVFRSKNCQYNLIFSNLGKSVYV</sequence>
<evidence type="ECO:0000313" key="2">
    <source>
        <dbReference type="EMBL" id="CAL6106893.1"/>
    </source>
</evidence>
<reference evidence="1" key="1">
    <citation type="submission" date="2023-06" db="EMBL/GenBank/DDBJ databases">
        <authorList>
            <person name="Kurt Z."/>
        </authorList>
    </citation>
    <scope>NUCLEOTIDE SEQUENCE</scope>
</reference>
<dbReference type="AlphaFoldDB" id="A0AA86PEH9"/>
<keyword evidence="3" id="KW-1185">Reference proteome</keyword>
<gene>
    <name evidence="1" type="ORF">HINF_LOCUS22270</name>
    <name evidence="2" type="ORF">HINF_LOCUS74056</name>
</gene>
<evidence type="ECO:0000313" key="1">
    <source>
        <dbReference type="EMBL" id="CAI9934625.1"/>
    </source>
</evidence>
<accession>A0AA86PEH9</accession>
<protein>
    <submittedName>
        <fullName evidence="2">Hypothetical_protein</fullName>
    </submittedName>
</protein>
<organism evidence="1">
    <name type="scientific">Hexamita inflata</name>
    <dbReference type="NCBI Taxonomy" id="28002"/>
    <lineage>
        <taxon>Eukaryota</taxon>
        <taxon>Metamonada</taxon>
        <taxon>Diplomonadida</taxon>
        <taxon>Hexamitidae</taxon>
        <taxon>Hexamitinae</taxon>
        <taxon>Hexamita</taxon>
    </lineage>
</organism>
<dbReference type="EMBL" id="CATOUU010000577">
    <property type="protein sequence ID" value="CAI9934625.1"/>
    <property type="molecule type" value="Genomic_DNA"/>
</dbReference>
<dbReference type="Proteomes" id="UP001642409">
    <property type="component" value="Unassembled WGS sequence"/>
</dbReference>
<name>A0AA86PEH9_9EUKA</name>
<evidence type="ECO:0000313" key="3">
    <source>
        <dbReference type="Proteomes" id="UP001642409"/>
    </source>
</evidence>
<comment type="caution">
    <text evidence="1">The sequence shown here is derived from an EMBL/GenBank/DDBJ whole genome shotgun (WGS) entry which is preliminary data.</text>
</comment>
<proteinExistence type="predicted"/>
<reference evidence="2 3" key="2">
    <citation type="submission" date="2024-07" db="EMBL/GenBank/DDBJ databases">
        <authorList>
            <person name="Akdeniz Z."/>
        </authorList>
    </citation>
    <scope>NUCLEOTIDE SEQUENCE [LARGE SCALE GENOMIC DNA]</scope>
</reference>